<evidence type="ECO:0000256" key="1">
    <source>
        <dbReference type="SAM" id="MobiDB-lite"/>
    </source>
</evidence>
<protein>
    <submittedName>
        <fullName evidence="2">Uncharacterized protein</fullName>
    </submittedName>
</protein>
<accession>B4CXB9</accession>
<feature type="region of interest" description="Disordered" evidence="1">
    <location>
        <begin position="192"/>
        <end position="219"/>
    </location>
</feature>
<reference evidence="2 3" key="1">
    <citation type="journal article" date="2011" name="J. Bacteriol.">
        <title>Genome sequence of Chthoniobacter flavus Ellin428, an aerobic heterotrophic soil bacterium.</title>
        <authorList>
            <person name="Kant R."/>
            <person name="van Passel M.W."/>
            <person name="Palva A."/>
            <person name="Lucas S."/>
            <person name="Lapidus A."/>
            <person name="Glavina Del Rio T."/>
            <person name="Dalin E."/>
            <person name="Tice H."/>
            <person name="Bruce D."/>
            <person name="Goodwin L."/>
            <person name="Pitluck S."/>
            <person name="Larimer F.W."/>
            <person name="Land M.L."/>
            <person name="Hauser L."/>
            <person name="Sangwan P."/>
            <person name="de Vos W.M."/>
            <person name="Janssen P.H."/>
            <person name="Smidt H."/>
        </authorList>
    </citation>
    <scope>NUCLEOTIDE SEQUENCE [LARGE SCALE GENOMIC DNA]</scope>
    <source>
        <strain evidence="2 3">Ellin428</strain>
    </source>
</reference>
<comment type="caution">
    <text evidence="2">The sequence shown here is derived from an EMBL/GenBank/DDBJ whole genome shotgun (WGS) entry which is preliminary data.</text>
</comment>
<dbReference type="InParanoid" id="B4CXB9"/>
<dbReference type="Proteomes" id="UP000005824">
    <property type="component" value="Unassembled WGS sequence"/>
</dbReference>
<dbReference type="STRING" id="497964.CfE428DRAFT_1210"/>
<dbReference type="AlphaFoldDB" id="B4CXB9"/>
<gene>
    <name evidence="2" type="ORF">CfE428DRAFT_1210</name>
</gene>
<name>B4CXB9_9BACT</name>
<dbReference type="EMBL" id="ABVL01000003">
    <property type="protein sequence ID" value="EDY20917.1"/>
    <property type="molecule type" value="Genomic_DNA"/>
</dbReference>
<organism evidence="2 3">
    <name type="scientific">Chthoniobacter flavus Ellin428</name>
    <dbReference type="NCBI Taxonomy" id="497964"/>
    <lineage>
        <taxon>Bacteria</taxon>
        <taxon>Pseudomonadati</taxon>
        <taxon>Verrucomicrobiota</taxon>
        <taxon>Spartobacteria</taxon>
        <taxon>Chthoniobacterales</taxon>
        <taxon>Chthoniobacteraceae</taxon>
        <taxon>Chthoniobacter</taxon>
    </lineage>
</organism>
<sequence>MLCGAAVALCLPACKRPEIRVYTILKHAPEASPVPSEAPLQLSDAKAKHLRPKLDYQLPAGWKDLGPNQFSLVNFSIATPKGEATVNITPLSGMDGKDAMIVNMWRSQVGQPPLDDAEAEKSLSPVEIGGESGRLFEVTGAHEGGQPLEIITAFVHRPDGSWFYKLQGSAEAVASQKEAFVNFLKTVKVKPGTEETAETAPTAPPRSLEKNPAEPGTPVTHMVAPEGWKEQAPGQMQVAKFTVEKDGGHAEVSVSIFDSDTGGTLGNVNRWRRMLGLGDVDENGLQECVTTLGGAHFDGAPGPILADLTNENRRLLGAIVPREGKWWFYKMVGDAPVVNAEHDAFVQFVKNQP</sequence>
<evidence type="ECO:0000313" key="3">
    <source>
        <dbReference type="Proteomes" id="UP000005824"/>
    </source>
</evidence>
<keyword evidence="3" id="KW-1185">Reference proteome</keyword>
<proteinExistence type="predicted"/>
<evidence type="ECO:0000313" key="2">
    <source>
        <dbReference type="EMBL" id="EDY20917.1"/>
    </source>
</evidence>
<dbReference type="eggNOG" id="ENOG5032ZW9">
    <property type="taxonomic scope" value="Bacteria"/>
</dbReference>